<dbReference type="InterPro" id="IPR050111">
    <property type="entry name" value="C-type_lectin/snaclec_domain"/>
</dbReference>
<dbReference type="SUPFAM" id="SSF56436">
    <property type="entry name" value="C-type lectin-like"/>
    <property type="match status" value="1"/>
</dbReference>
<evidence type="ECO:0000256" key="1">
    <source>
        <dbReference type="SAM" id="SignalP"/>
    </source>
</evidence>
<dbReference type="CDD" id="cd00037">
    <property type="entry name" value="CLECT"/>
    <property type="match status" value="1"/>
</dbReference>
<name>A0A8S4G589_PLUXY</name>
<comment type="caution">
    <text evidence="3">The sequence shown here is derived from an EMBL/GenBank/DDBJ whole genome shotgun (WGS) entry which is preliminary data.</text>
</comment>
<dbReference type="PROSITE" id="PS50041">
    <property type="entry name" value="C_TYPE_LECTIN_2"/>
    <property type="match status" value="1"/>
</dbReference>
<proteinExistence type="predicted"/>
<evidence type="ECO:0000259" key="2">
    <source>
        <dbReference type="PROSITE" id="PS50041"/>
    </source>
</evidence>
<keyword evidence="4" id="KW-1185">Reference proteome</keyword>
<dbReference type="InterPro" id="IPR001304">
    <property type="entry name" value="C-type_lectin-like"/>
</dbReference>
<evidence type="ECO:0000313" key="4">
    <source>
        <dbReference type="Proteomes" id="UP000653454"/>
    </source>
</evidence>
<keyword evidence="1" id="KW-0732">Signal</keyword>
<dbReference type="InterPro" id="IPR016186">
    <property type="entry name" value="C-type_lectin-like/link_sf"/>
</dbReference>
<dbReference type="AlphaFoldDB" id="A0A8S4G589"/>
<organism evidence="3 4">
    <name type="scientific">Plutella xylostella</name>
    <name type="common">Diamondback moth</name>
    <name type="synonym">Plutella maculipennis</name>
    <dbReference type="NCBI Taxonomy" id="51655"/>
    <lineage>
        <taxon>Eukaryota</taxon>
        <taxon>Metazoa</taxon>
        <taxon>Ecdysozoa</taxon>
        <taxon>Arthropoda</taxon>
        <taxon>Hexapoda</taxon>
        <taxon>Insecta</taxon>
        <taxon>Pterygota</taxon>
        <taxon>Neoptera</taxon>
        <taxon>Endopterygota</taxon>
        <taxon>Lepidoptera</taxon>
        <taxon>Glossata</taxon>
        <taxon>Ditrysia</taxon>
        <taxon>Yponomeutoidea</taxon>
        <taxon>Plutellidae</taxon>
        <taxon>Plutella</taxon>
    </lineage>
</organism>
<protein>
    <submittedName>
        <fullName evidence="3">(diamondback moth) hypothetical protein</fullName>
    </submittedName>
</protein>
<dbReference type="EMBL" id="CAJHNJ030000074">
    <property type="protein sequence ID" value="CAG9134158.1"/>
    <property type="molecule type" value="Genomic_DNA"/>
</dbReference>
<reference evidence="3" key="1">
    <citation type="submission" date="2020-11" db="EMBL/GenBank/DDBJ databases">
        <authorList>
            <person name="Whiteford S."/>
        </authorList>
    </citation>
    <scope>NUCLEOTIDE SEQUENCE</scope>
</reference>
<feature type="domain" description="C-type lectin" evidence="2">
    <location>
        <begin position="36"/>
        <end position="145"/>
    </location>
</feature>
<gene>
    <name evidence="3" type="ORF">PLXY2_LOCUS12440</name>
</gene>
<sequence>MIRAILFICRFIAIVAVVSGYILPKSCSDKYEQYVYKGREYILQNFPLRWEDARIMCRGHHNGTLAILDTEDKANYLAQALAESQYSDIDSVWLGARRSGPDDPHGYRWLDGGALRRSAADVVDGSVLRKPAADVVGEKGGTIRWLSDGIRRAIVSKATLNRPGSALWNGYAGSCNQVVRCEADCCQQTGIENCSALALLGDIGHQK</sequence>
<feature type="signal peptide" evidence="1">
    <location>
        <begin position="1"/>
        <end position="20"/>
    </location>
</feature>
<dbReference type="PANTHER" id="PTHR22803">
    <property type="entry name" value="MANNOSE, PHOSPHOLIPASE, LECTIN RECEPTOR RELATED"/>
    <property type="match status" value="1"/>
</dbReference>
<evidence type="ECO:0000313" key="3">
    <source>
        <dbReference type="EMBL" id="CAG9134158.1"/>
    </source>
</evidence>
<dbReference type="InterPro" id="IPR016187">
    <property type="entry name" value="CTDL_fold"/>
</dbReference>
<dbReference type="Gene3D" id="3.10.100.10">
    <property type="entry name" value="Mannose-Binding Protein A, subunit A"/>
    <property type="match status" value="1"/>
</dbReference>
<feature type="chain" id="PRO_5035870095" evidence="1">
    <location>
        <begin position="21"/>
        <end position="207"/>
    </location>
</feature>
<dbReference type="SMART" id="SM00034">
    <property type="entry name" value="CLECT"/>
    <property type="match status" value="1"/>
</dbReference>
<dbReference type="Proteomes" id="UP000653454">
    <property type="component" value="Unassembled WGS sequence"/>
</dbReference>
<accession>A0A8S4G589</accession>